<dbReference type="EMBL" id="BMRB01000002">
    <property type="protein sequence ID" value="GGS35359.1"/>
    <property type="molecule type" value="Genomic_DNA"/>
</dbReference>
<dbReference type="InterPro" id="IPR001412">
    <property type="entry name" value="aa-tRNA-synth_I_CS"/>
</dbReference>
<dbReference type="AlphaFoldDB" id="A0A918GHM2"/>
<sequence>MSEKLMVLSPAPTANGDLHLGHIAGPFLAADVFTRYARAMGREVVLGTGAQDSPTYVVTTADRLGVDPRELAERSTKQIEATLDAVGIAYDGFTRGDERYADVVLDFVGRLHATGKLRLKPMPFPYSTRTGEYLMDGYVRGGCPVCLADGCAGVCESCGHPCAPGELIDPRSTADPDDPLELREVEVLVLPLEEHRAGLRAYFERTRPRLRPHMAQAIAEMLDRPLPDYPMTYPTRWGIRAPFPGVAGQVVNPNAEAGPWPVAAAALAAEAGGAVLARDDEPFRADSGWGVVLFHGFDNTFPFAIALVAMLLAHEGRYALPEWFVANEFYELETEKFSTSRGHAVWGCDLAAEAPRDLIRFHLAVTSPEHQRTDFSRAVMDRITTSRLVDPWNRVAAKAEAFAGAGPLPVSARSRAAAARMGERFAACYELPAFSLHRAAGTLTEHLARLDRRPVSAEDAGDFFHEAEALLRCAAPILIDLAERAGVEPGLPDGGPETITPRPLPRLSTTVTVAGLPDGGRDSATPRLSTAVA</sequence>
<gene>
    <name evidence="10" type="ORF">GCM10010171_32400</name>
</gene>
<dbReference type="InterPro" id="IPR023458">
    <property type="entry name" value="Met-tRNA_ligase_1"/>
</dbReference>
<comment type="catalytic activity">
    <reaction evidence="6">
        <text>tRNA(Met) + L-methionine + ATP = L-methionyl-tRNA(Met) + AMP + diphosphate</text>
        <dbReference type="Rhea" id="RHEA:13481"/>
        <dbReference type="Rhea" id="RHEA-COMP:9667"/>
        <dbReference type="Rhea" id="RHEA-COMP:9698"/>
        <dbReference type="ChEBI" id="CHEBI:30616"/>
        <dbReference type="ChEBI" id="CHEBI:33019"/>
        <dbReference type="ChEBI" id="CHEBI:57844"/>
        <dbReference type="ChEBI" id="CHEBI:78442"/>
        <dbReference type="ChEBI" id="CHEBI:78530"/>
        <dbReference type="ChEBI" id="CHEBI:456215"/>
        <dbReference type="EC" id="6.1.1.10"/>
    </reaction>
</comment>
<dbReference type="Proteomes" id="UP000660680">
    <property type="component" value="Unassembled WGS sequence"/>
</dbReference>
<feature type="region of interest" description="Disordered" evidence="8">
    <location>
        <begin position="488"/>
        <end position="533"/>
    </location>
</feature>
<dbReference type="GO" id="GO:0004825">
    <property type="term" value="F:methionine-tRNA ligase activity"/>
    <property type="evidence" value="ECO:0007669"/>
    <property type="project" value="UniProtKB-EC"/>
</dbReference>
<evidence type="ECO:0000256" key="4">
    <source>
        <dbReference type="ARBA" id="ARBA00022917"/>
    </source>
</evidence>
<dbReference type="GO" id="GO:0005829">
    <property type="term" value="C:cytosol"/>
    <property type="evidence" value="ECO:0007669"/>
    <property type="project" value="TreeGrafter"/>
</dbReference>
<evidence type="ECO:0000313" key="10">
    <source>
        <dbReference type="EMBL" id="GGS35359.1"/>
    </source>
</evidence>
<dbReference type="GO" id="GO:0006431">
    <property type="term" value="P:methionyl-tRNA aminoacylation"/>
    <property type="evidence" value="ECO:0007669"/>
    <property type="project" value="TreeGrafter"/>
</dbReference>
<evidence type="ECO:0000259" key="9">
    <source>
        <dbReference type="Pfam" id="PF09334"/>
    </source>
</evidence>
<dbReference type="InterPro" id="IPR014729">
    <property type="entry name" value="Rossmann-like_a/b/a_fold"/>
</dbReference>
<keyword evidence="2 7" id="KW-0547">Nucleotide-binding</keyword>
<dbReference type="PANTHER" id="PTHR45765:SF1">
    <property type="entry name" value="METHIONINE--TRNA LIGASE, CYTOPLASMIC"/>
    <property type="match status" value="1"/>
</dbReference>
<comment type="similarity">
    <text evidence="7">Belongs to the class-I aminoacyl-tRNA synthetase family.</text>
</comment>
<keyword evidence="5 7" id="KW-0030">Aminoacyl-tRNA synthetase</keyword>
<reference evidence="10" key="2">
    <citation type="submission" date="2020-09" db="EMBL/GenBank/DDBJ databases">
        <authorList>
            <person name="Sun Q."/>
            <person name="Ohkuma M."/>
        </authorList>
    </citation>
    <scope>NUCLEOTIDE SEQUENCE</scope>
    <source>
        <strain evidence="10">JCM 3276</strain>
    </source>
</reference>
<reference evidence="10" key="1">
    <citation type="journal article" date="2014" name="Int. J. Syst. Evol. Microbiol.">
        <title>Complete genome sequence of Corynebacterium casei LMG S-19264T (=DSM 44701T), isolated from a smear-ripened cheese.</title>
        <authorList>
            <consortium name="US DOE Joint Genome Institute (JGI-PGF)"/>
            <person name="Walter F."/>
            <person name="Albersmeier A."/>
            <person name="Kalinowski J."/>
            <person name="Ruckert C."/>
        </authorList>
    </citation>
    <scope>NUCLEOTIDE SEQUENCE</scope>
    <source>
        <strain evidence="10">JCM 3276</strain>
    </source>
</reference>
<evidence type="ECO:0000256" key="6">
    <source>
        <dbReference type="ARBA" id="ARBA00047364"/>
    </source>
</evidence>
<dbReference type="InterPro" id="IPR029038">
    <property type="entry name" value="MetRS_Zn"/>
</dbReference>
<dbReference type="PROSITE" id="PS00178">
    <property type="entry name" value="AA_TRNA_LIGASE_I"/>
    <property type="match status" value="1"/>
</dbReference>
<dbReference type="RefSeq" id="WP_189211214.1">
    <property type="nucleotide sequence ID" value="NZ_BMRB01000002.1"/>
</dbReference>
<organism evidence="10 11">
    <name type="scientific">Actinokineospora fastidiosa</name>
    <dbReference type="NCBI Taxonomy" id="1816"/>
    <lineage>
        <taxon>Bacteria</taxon>
        <taxon>Bacillati</taxon>
        <taxon>Actinomycetota</taxon>
        <taxon>Actinomycetes</taxon>
        <taxon>Pseudonocardiales</taxon>
        <taxon>Pseudonocardiaceae</taxon>
        <taxon>Actinokineospora</taxon>
    </lineage>
</organism>
<evidence type="ECO:0000256" key="3">
    <source>
        <dbReference type="ARBA" id="ARBA00022840"/>
    </source>
</evidence>
<proteinExistence type="inferred from homology"/>
<comment type="caution">
    <text evidence="10">The sequence shown here is derived from an EMBL/GenBank/DDBJ whole genome shotgun (WGS) entry which is preliminary data.</text>
</comment>
<evidence type="ECO:0000256" key="8">
    <source>
        <dbReference type="SAM" id="MobiDB-lite"/>
    </source>
</evidence>
<dbReference type="PANTHER" id="PTHR45765">
    <property type="entry name" value="METHIONINE--TRNA LIGASE"/>
    <property type="match status" value="1"/>
</dbReference>
<evidence type="ECO:0000313" key="11">
    <source>
        <dbReference type="Proteomes" id="UP000660680"/>
    </source>
</evidence>
<accession>A0A918GHM2</accession>
<dbReference type="Gene3D" id="2.20.28.20">
    <property type="entry name" value="Methionyl-tRNA synthetase, Zn-domain"/>
    <property type="match status" value="1"/>
</dbReference>
<dbReference type="GO" id="GO:0005524">
    <property type="term" value="F:ATP binding"/>
    <property type="evidence" value="ECO:0007669"/>
    <property type="project" value="UniProtKB-KW"/>
</dbReference>
<keyword evidence="4 7" id="KW-0648">Protein biosynthesis</keyword>
<name>A0A918GHM2_9PSEU</name>
<keyword evidence="11" id="KW-1185">Reference proteome</keyword>
<dbReference type="Pfam" id="PF09334">
    <property type="entry name" value="tRNA-synt_1g"/>
    <property type="match status" value="1"/>
</dbReference>
<dbReference type="SUPFAM" id="SSF52374">
    <property type="entry name" value="Nucleotidylyl transferase"/>
    <property type="match status" value="1"/>
</dbReference>
<evidence type="ECO:0000256" key="7">
    <source>
        <dbReference type="RuleBase" id="RU363039"/>
    </source>
</evidence>
<dbReference type="InterPro" id="IPR015413">
    <property type="entry name" value="Methionyl/Leucyl_tRNA_Synth"/>
</dbReference>
<keyword evidence="3 7" id="KW-0067">ATP-binding</keyword>
<evidence type="ECO:0000256" key="5">
    <source>
        <dbReference type="ARBA" id="ARBA00023146"/>
    </source>
</evidence>
<evidence type="ECO:0000256" key="2">
    <source>
        <dbReference type="ARBA" id="ARBA00022741"/>
    </source>
</evidence>
<evidence type="ECO:0000256" key="1">
    <source>
        <dbReference type="ARBA" id="ARBA00022598"/>
    </source>
</evidence>
<dbReference type="Gene3D" id="3.40.50.620">
    <property type="entry name" value="HUPs"/>
    <property type="match status" value="1"/>
</dbReference>
<feature type="domain" description="Methionyl/Leucyl tRNA synthetase" evidence="9">
    <location>
        <begin position="7"/>
        <end position="393"/>
    </location>
</feature>
<protein>
    <recommendedName>
        <fullName evidence="9">Methionyl/Leucyl tRNA synthetase domain-containing protein</fullName>
    </recommendedName>
</protein>
<keyword evidence="1 7" id="KW-0436">Ligase</keyword>